<organism evidence="1 2">
    <name type="scientific">Pandoraea thiooxydans</name>
    <dbReference type="NCBI Taxonomy" id="445709"/>
    <lineage>
        <taxon>Bacteria</taxon>
        <taxon>Pseudomonadati</taxon>
        <taxon>Pseudomonadota</taxon>
        <taxon>Betaproteobacteria</taxon>
        <taxon>Burkholderiales</taxon>
        <taxon>Burkholderiaceae</taxon>
        <taxon>Pandoraea</taxon>
    </lineage>
</organism>
<dbReference type="RefSeq" id="WP_052892632.1">
    <property type="nucleotide sequence ID" value="NZ_CP011568.3"/>
</dbReference>
<evidence type="ECO:0000313" key="1">
    <source>
        <dbReference type="EMBL" id="AKJ70424.2"/>
    </source>
</evidence>
<proteinExistence type="predicted"/>
<accession>A0A0G3EWQ0</accession>
<dbReference type="Proteomes" id="UP000036700">
    <property type="component" value="Chromosome"/>
</dbReference>
<name>A0A0G3EWQ0_9BURK</name>
<dbReference type="AlphaFoldDB" id="A0A0G3EWQ0"/>
<dbReference type="KEGG" id="ptx:ABW99_06905"/>
<keyword evidence="2" id="KW-1185">Reference proteome</keyword>
<protein>
    <submittedName>
        <fullName evidence="1">Uncharacterized protein</fullName>
    </submittedName>
</protein>
<gene>
    <name evidence="1" type="ORF">ABW99_06905</name>
</gene>
<evidence type="ECO:0000313" key="2">
    <source>
        <dbReference type="Proteomes" id="UP000036700"/>
    </source>
</evidence>
<reference evidence="2" key="1">
    <citation type="submission" date="2015-06" db="EMBL/GenBank/DDBJ databases">
        <authorList>
            <person name="Lim Y.L."/>
            <person name="Ee R."/>
            <person name="Yong D."/>
            <person name="How K.Y."/>
            <person name="Yin W.F."/>
            <person name="Chan K.G."/>
        </authorList>
    </citation>
    <scope>NUCLEOTIDE SEQUENCE [LARGE SCALE GENOMIC DNA]</scope>
    <source>
        <strain evidence="2">DSM 25325</strain>
    </source>
</reference>
<sequence length="98" mass="11052">MFTAVLPVHKGFEIQTLIYPNHDMHGIQIKRVPKRDQGYQVSVRIFRAGIVPTDLTSRMFKLSEALSYDAIGEARRAGEKHGREIIDGDVKDESVADL</sequence>
<dbReference type="OrthoDB" id="8926334at2"/>
<dbReference type="EMBL" id="CP011568">
    <property type="protein sequence ID" value="AKJ70424.2"/>
    <property type="molecule type" value="Genomic_DNA"/>
</dbReference>